<sequence length="128" mass="14344">MSNWLSKWGLIDRREAKRLGKISAWAEFGEYSASFSFKGRDLNELNGDMVALSSTIEIAHLRRNGCGLEEERMMNLELVMESSSGGKTYTYALDIFPFSKSYFSPMNGQQSSGARGEDLKNPKVVFLG</sequence>
<dbReference type="AlphaFoldDB" id="A0AAV0QMP0"/>
<name>A0AAV0QMP0_9ROSI</name>
<reference evidence="1" key="1">
    <citation type="submission" date="2022-08" db="EMBL/GenBank/DDBJ databases">
        <authorList>
            <person name="Gutierrez-Valencia J."/>
        </authorList>
    </citation>
    <scope>NUCLEOTIDE SEQUENCE</scope>
</reference>
<accession>A0AAV0QMP0</accession>
<gene>
    <name evidence="1" type="ORF">LITE_LOCUS43541</name>
</gene>
<proteinExistence type="predicted"/>
<evidence type="ECO:0000313" key="1">
    <source>
        <dbReference type="EMBL" id="CAI0545322.1"/>
    </source>
</evidence>
<dbReference type="Proteomes" id="UP001154282">
    <property type="component" value="Unassembled WGS sequence"/>
</dbReference>
<organism evidence="1 2">
    <name type="scientific">Linum tenue</name>
    <dbReference type="NCBI Taxonomy" id="586396"/>
    <lineage>
        <taxon>Eukaryota</taxon>
        <taxon>Viridiplantae</taxon>
        <taxon>Streptophyta</taxon>
        <taxon>Embryophyta</taxon>
        <taxon>Tracheophyta</taxon>
        <taxon>Spermatophyta</taxon>
        <taxon>Magnoliopsida</taxon>
        <taxon>eudicotyledons</taxon>
        <taxon>Gunneridae</taxon>
        <taxon>Pentapetalae</taxon>
        <taxon>rosids</taxon>
        <taxon>fabids</taxon>
        <taxon>Malpighiales</taxon>
        <taxon>Linaceae</taxon>
        <taxon>Linum</taxon>
    </lineage>
</organism>
<protein>
    <submittedName>
        <fullName evidence="1">Uncharacterized protein</fullName>
    </submittedName>
</protein>
<comment type="caution">
    <text evidence="1">The sequence shown here is derived from an EMBL/GenBank/DDBJ whole genome shotgun (WGS) entry which is preliminary data.</text>
</comment>
<dbReference type="EMBL" id="CAMGYJ010000009">
    <property type="protein sequence ID" value="CAI0545322.1"/>
    <property type="molecule type" value="Genomic_DNA"/>
</dbReference>
<keyword evidence="2" id="KW-1185">Reference proteome</keyword>
<evidence type="ECO:0000313" key="2">
    <source>
        <dbReference type="Proteomes" id="UP001154282"/>
    </source>
</evidence>